<dbReference type="Proteomes" id="UP000286848">
    <property type="component" value="Unassembled WGS sequence"/>
</dbReference>
<accession>A0A401IQA2</accession>
<name>A0A401IQA2_9LACO</name>
<comment type="caution">
    <text evidence="2">The sequence shown here is derived from an EMBL/GenBank/DDBJ whole genome shotgun (WGS) entry which is preliminary data.</text>
</comment>
<keyword evidence="3" id="KW-1185">Reference proteome</keyword>
<feature type="transmembrane region" description="Helical" evidence="1">
    <location>
        <begin position="51"/>
        <end position="76"/>
    </location>
</feature>
<gene>
    <name evidence="2" type="ORF">LFYK43_01780</name>
</gene>
<evidence type="ECO:0000313" key="3">
    <source>
        <dbReference type="Proteomes" id="UP000286848"/>
    </source>
</evidence>
<keyword evidence="1" id="KW-1133">Transmembrane helix</keyword>
<dbReference type="OrthoDB" id="9952321at2"/>
<dbReference type="AlphaFoldDB" id="A0A401IQA2"/>
<keyword evidence="1" id="KW-0812">Transmembrane</keyword>
<organism evidence="2 3">
    <name type="scientific">Ligilactobacillus salitolerans</name>
    <dbReference type="NCBI Taxonomy" id="1808352"/>
    <lineage>
        <taxon>Bacteria</taxon>
        <taxon>Bacillati</taxon>
        <taxon>Bacillota</taxon>
        <taxon>Bacilli</taxon>
        <taxon>Lactobacillales</taxon>
        <taxon>Lactobacillaceae</taxon>
        <taxon>Ligilactobacillus</taxon>
    </lineage>
</organism>
<dbReference type="EMBL" id="BFFP01000002">
    <property type="protein sequence ID" value="GBG93719.1"/>
    <property type="molecule type" value="Genomic_DNA"/>
</dbReference>
<proteinExistence type="predicted"/>
<keyword evidence="1" id="KW-0472">Membrane</keyword>
<evidence type="ECO:0000313" key="2">
    <source>
        <dbReference type="EMBL" id="GBG93719.1"/>
    </source>
</evidence>
<reference evidence="2 3" key="1">
    <citation type="journal article" date="2019" name="Int. J. Syst. Evol. Microbiol.">
        <title>Lactobacillus salitolerans sp. nov., a novel lactic acid bacterium isolated from spent mushroom substrates.</title>
        <authorList>
            <person name="Tohno M."/>
            <person name="Tanizawa Y."/>
            <person name="Kojima Y."/>
            <person name="Sakamoto M."/>
            <person name="Nakamura Y."/>
            <person name="Ohkuma M."/>
            <person name="Kobayashi H."/>
        </authorList>
    </citation>
    <scope>NUCLEOTIDE SEQUENCE [LARGE SCALE GENOMIC DNA]</scope>
    <source>
        <strain evidence="2 3">YK43</strain>
    </source>
</reference>
<evidence type="ECO:0000256" key="1">
    <source>
        <dbReference type="SAM" id="Phobius"/>
    </source>
</evidence>
<protein>
    <submittedName>
        <fullName evidence="2">Uncharacterized protein</fullName>
    </submittedName>
</protein>
<feature type="transmembrane region" description="Helical" evidence="1">
    <location>
        <begin position="12"/>
        <end position="30"/>
    </location>
</feature>
<sequence length="79" mass="8734">MKEVSASSSHSILMLVIAVIFILDGFWQVLKGATSLTRRYQQKTRQNEPTASVSWLQLILGVTMVAAGCILVYSAIMNF</sequence>
<dbReference type="RefSeq" id="WP_124974488.1">
    <property type="nucleotide sequence ID" value="NZ_BFFP01000002.1"/>
</dbReference>